<gene>
    <name evidence="1" type="ORF">MD483_00770</name>
</gene>
<sequence>MSGKSISRITQGPRVFLLGLLVTQNAVASELSFDWDWMVSSGIAAHRSSVWFEEPQQNQTNSVDALLDVQVGWQGWTGLFAAKGTDVYSSDAARSFDGELIVQELFWQGSPAWFDNAVDLTVGKVRLDWGVGYGYRPLDIFKPYRRNPVGIQVEEGAGTLMTSYFDEYGEWSLVYTDSSWNSQQGSELEERSEQQGIGIRRYLLAGDTEWQGLAYYDDVRDGVLGGSVVTVLSHAWEIHASMLWQNKYLSYEQGYDFEPVELSDERLDNGYQALVGLNWADTIGQNIIVEYWYDSRSWDKSDWSNAYQRALNLSSYPTSSELALSYAQGLNHANLVAHNIMMHWSLDSSSWSHWEWSKEWLWLGNLEPTFDFLYSPQDGGLIATQWLNYTAYDSGQSSFNVELAARFMTGSKDSVYANLSDKHMILLNLKGKF</sequence>
<dbReference type="RefSeq" id="WP_265686205.1">
    <property type="nucleotide sequence ID" value="NZ_JAKRRX010000003.1"/>
</dbReference>
<keyword evidence="2" id="KW-1185">Reference proteome</keyword>
<organism evidence="1 2">
    <name type="scientific">Vibrio paucivorans</name>
    <dbReference type="NCBI Taxonomy" id="2829489"/>
    <lineage>
        <taxon>Bacteria</taxon>
        <taxon>Pseudomonadati</taxon>
        <taxon>Pseudomonadota</taxon>
        <taxon>Gammaproteobacteria</taxon>
        <taxon>Vibrionales</taxon>
        <taxon>Vibrionaceae</taxon>
        <taxon>Vibrio</taxon>
    </lineage>
</organism>
<proteinExistence type="predicted"/>
<evidence type="ECO:0008006" key="3">
    <source>
        <dbReference type="Google" id="ProtNLM"/>
    </source>
</evidence>
<evidence type="ECO:0000313" key="2">
    <source>
        <dbReference type="Proteomes" id="UP001155586"/>
    </source>
</evidence>
<reference evidence="1" key="1">
    <citation type="submission" date="2022-02" db="EMBL/GenBank/DDBJ databases">
        <title>Vibrio sp. nov., a new bacterium isolated from Bohai sea, China.</title>
        <authorList>
            <person name="Yuan Y."/>
        </authorList>
    </citation>
    <scope>NUCLEOTIDE SEQUENCE</scope>
    <source>
        <strain evidence="1">DBSS07</strain>
    </source>
</reference>
<name>A0A9X3HPU2_9VIBR</name>
<dbReference type="AlphaFoldDB" id="A0A9X3HPU2"/>
<evidence type="ECO:0000313" key="1">
    <source>
        <dbReference type="EMBL" id="MCW8332367.1"/>
    </source>
</evidence>
<protein>
    <recommendedName>
        <fullName evidence="3">Beta-lactamase</fullName>
    </recommendedName>
</protein>
<accession>A0A9X3HPU2</accession>
<dbReference type="Proteomes" id="UP001155586">
    <property type="component" value="Unassembled WGS sequence"/>
</dbReference>
<comment type="caution">
    <text evidence="1">The sequence shown here is derived from an EMBL/GenBank/DDBJ whole genome shotgun (WGS) entry which is preliminary data.</text>
</comment>
<dbReference type="EMBL" id="JAKRRX010000003">
    <property type="protein sequence ID" value="MCW8332367.1"/>
    <property type="molecule type" value="Genomic_DNA"/>
</dbReference>